<organism evidence="1 2">
    <name type="scientific">Wenyingzhuangia marina</name>
    <dbReference type="NCBI Taxonomy" id="1195760"/>
    <lineage>
        <taxon>Bacteria</taxon>
        <taxon>Pseudomonadati</taxon>
        <taxon>Bacteroidota</taxon>
        <taxon>Flavobacteriia</taxon>
        <taxon>Flavobacteriales</taxon>
        <taxon>Flavobacteriaceae</taxon>
        <taxon>Wenyingzhuangia</taxon>
    </lineage>
</organism>
<protein>
    <recommendedName>
        <fullName evidence="3">DUF4837 domain-containing protein</fullName>
    </recommendedName>
</protein>
<dbReference type="Pfam" id="PF16125">
    <property type="entry name" value="DUF4837"/>
    <property type="match status" value="1"/>
</dbReference>
<proteinExistence type="predicted"/>
<dbReference type="STRING" id="1195760.SAMN05444281_0622"/>
<evidence type="ECO:0000313" key="1">
    <source>
        <dbReference type="EMBL" id="SHH44080.1"/>
    </source>
</evidence>
<reference evidence="2" key="1">
    <citation type="submission" date="2016-11" db="EMBL/GenBank/DDBJ databases">
        <authorList>
            <person name="Varghese N."/>
            <person name="Submissions S."/>
        </authorList>
    </citation>
    <scope>NUCLEOTIDE SEQUENCE [LARGE SCALE GENOMIC DNA]</scope>
    <source>
        <strain evidence="2">DSM 100572</strain>
    </source>
</reference>
<dbReference type="AlphaFoldDB" id="A0A1M5T0D1"/>
<dbReference type="Proteomes" id="UP000184109">
    <property type="component" value="Unassembled WGS sequence"/>
</dbReference>
<dbReference type="EMBL" id="FQXQ01000001">
    <property type="protein sequence ID" value="SHH44080.1"/>
    <property type="molecule type" value="Genomic_DNA"/>
</dbReference>
<dbReference type="RefSeq" id="WP_084730151.1">
    <property type="nucleotide sequence ID" value="NZ_BMEN01000001.1"/>
</dbReference>
<dbReference type="OrthoDB" id="1115230at2"/>
<dbReference type="PROSITE" id="PS51257">
    <property type="entry name" value="PROKAR_LIPOPROTEIN"/>
    <property type="match status" value="1"/>
</dbReference>
<gene>
    <name evidence="1" type="ORF">SAMN05444281_0622</name>
</gene>
<accession>A0A1M5T0D1</accession>
<name>A0A1M5T0D1_9FLAO</name>
<evidence type="ECO:0000313" key="2">
    <source>
        <dbReference type="Proteomes" id="UP000184109"/>
    </source>
</evidence>
<dbReference type="InterPro" id="IPR032286">
    <property type="entry name" value="DUF4837"/>
</dbReference>
<evidence type="ECO:0008006" key="3">
    <source>
        <dbReference type="Google" id="ProtNLM"/>
    </source>
</evidence>
<sequence>MKKIITLFTFLFIVACGDNGKKTNNDYMKPSSTGRINHVVVVVEPDVWKGPAGKALREVIQKPIEGLPQVEYQFGVSTIPESAFTKMFKNSRNLLFLQIADQEVLAASTNKYAQPQTILQVKATSVENLVNLIHAKANEIVNTFKDGDLKSIQEDIVKNKYTQKINALSKLGVKMNIPNKYRMVMDTLGSFMWMRSHIAGGIASGDQTNNIIVYQAPLFDENKPVLEQIIKNRDSIGKAYIRGNDTDKMYMITEAARTPSISITTIDGKKAYESRGTWDLFGAYNAGPFLNYSIIDKKNNRVVVIEGFNYAPSVNKRDFVFELEAILKTAKIN</sequence>
<keyword evidence="2" id="KW-1185">Reference proteome</keyword>